<reference evidence="2 3" key="1">
    <citation type="submission" date="2023-09" db="EMBL/GenBank/DDBJ databases">
        <title>Nesidiocoris tenuis whole genome shotgun sequence.</title>
        <authorList>
            <person name="Shibata T."/>
            <person name="Shimoda M."/>
            <person name="Kobayashi T."/>
            <person name="Uehara T."/>
        </authorList>
    </citation>
    <scope>NUCLEOTIDE SEQUENCE [LARGE SCALE GENOMIC DNA]</scope>
    <source>
        <strain evidence="2 3">Japan</strain>
    </source>
</reference>
<gene>
    <name evidence="2" type="ORF">NTJ_10279</name>
</gene>
<evidence type="ECO:0000313" key="2">
    <source>
        <dbReference type="EMBL" id="BES97465.1"/>
    </source>
</evidence>
<proteinExistence type="predicted"/>
<evidence type="ECO:0000256" key="1">
    <source>
        <dbReference type="SAM" id="MobiDB-lite"/>
    </source>
</evidence>
<feature type="region of interest" description="Disordered" evidence="1">
    <location>
        <begin position="1"/>
        <end position="105"/>
    </location>
</feature>
<feature type="compositionally biased region" description="Basic and acidic residues" evidence="1">
    <location>
        <begin position="1"/>
        <end position="13"/>
    </location>
</feature>
<protein>
    <submittedName>
        <fullName evidence="2">Uncharacterized protein</fullName>
    </submittedName>
</protein>
<dbReference type="EMBL" id="AP028916">
    <property type="protein sequence ID" value="BES97465.1"/>
    <property type="molecule type" value="Genomic_DNA"/>
</dbReference>
<sequence length="386" mass="43285">MNCWGHDSDDDRSPGYSQRPRPSSGNDPSEWRRPVNNLTKRFAMNIPPNQPNPDGSTGIRRKMVLPPLGGQFDDRLDTCDEADEESEQSRNECGPSTWDERHEARQQAAVPWSCFDERRLGTQARKTESLKDQTRKLKKLISQETEEIESSKAYIQEGKCAESKIQRGFHELAAGHAAKFGKNETILDSELEPEMAAAMLQSEEQGAVLKHTPPAALYGRLFPDDLGKARIKVTAASKKKRGVVVPTRAALHREDQLMDDLDAGIVDYYELGTKKKPEDIPQPIEHEAEGNADQVLGVTESTDVDNFERRPFNYFLSSEPSLHGNYVQIRGSEPPIWFPGYFNINPGTAEMVVVEEPNEILEKAWTNMGPTHINSPYGNILLGKQS</sequence>
<name>A0ABN7AZ68_9HEMI</name>
<keyword evidence="3" id="KW-1185">Reference proteome</keyword>
<accession>A0ABN7AZ68</accession>
<dbReference type="Proteomes" id="UP001307889">
    <property type="component" value="Chromosome 8"/>
</dbReference>
<evidence type="ECO:0000313" key="3">
    <source>
        <dbReference type="Proteomes" id="UP001307889"/>
    </source>
</evidence>
<organism evidence="2 3">
    <name type="scientific">Nesidiocoris tenuis</name>
    <dbReference type="NCBI Taxonomy" id="355587"/>
    <lineage>
        <taxon>Eukaryota</taxon>
        <taxon>Metazoa</taxon>
        <taxon>Ecdysozoa</taxon>
        <taxon>Arthropoda</taxon>
        <taxon>Hexapoda</taxon>
        <taxon>Insecta</taxon>
        <taxon>Pterygota</taxon>
        <taxon>Neoptera</taxon>
        <taxon>Paraneoptera</taxon>
        <taxon>Hemiptera</taxon>
        <taxon>Heteroptera</taxon>
        <taxon>Panheteroptera</taxon>
        <taxon>Cimicomorpha</taxon>
        <taxon>Miridae</taxon>
        <taxon>Dicyphina</taxon>
        <taxon>Nesidiocoris</taxon>
    </lineage>
</organism>